<keyword evidence="3" id="KW-1185">Reference proteome</keyword>
<dbReference type="RefSeq" id="WP_047898061.1">
    <property type="nucleotide sequence ID" value="NZ_AEJF01000258.1"/>
</dbReference>
<dbReference type="Proteomes" id="UP000035963">
    <property type="component" value="Unassembled WGS sequence"/>
</dbReference>
<reference evidence="2 3" key="1">
    <citation type="journal article" date="2015" name="Genome Announc.">
        <title>Draft Genome Sequence of Burkholderia sp. Strain PML1(12), an Ectomycorrhizosphere-Inhabiting Bacterium with Effective Mineral-Weathering Ability.</title>
        <authorList>
            <person name="Uroz S."/>
            <person name="Oger P."/>
        </authorList>
    </citation>
    <scope>NUCLEOTIDE SEQUENCE [LARGE SCALE GENOMIC DNA]</scope>
    <source>
        <strain evidence="3">PML1(12)</strain>
    </source>
</reference>
<dbReference type="InterPro" id="IPR011008">
    <property type="entry name" value="Dimeric_a/b-barrel"/>
</dbReference>
<gene>
    <name evidence="2" type="ORF">EOS_41490</name>
</gene>
<dbReference type="PATRIC" id="fig|908627.4.peg.9323"/>
<dbReference type="InterPro" id="IPR050744">
    <property type="entry name" value="AI-2_Isomerase_LsrG"/>
</dbReference>
<dbReference type="Gene3D" id="3.30.70.100">
    <property type="match status" value="1"/>
</dbReference>
<dbReference type="SUPFAM" id="SSF54909">
    <property type="entry name" value="Dimeric alpha+beta barrel"/>
    <property type="match status" value="1"/>
</dbReference>
<name>A0A0J1CIP6_9BURK</name>
<dbReference type="AlphaFoldDB" id="A0A0J1CIP6"/>
<dbReference type="PROSITE" id="PS51725">
    <property type="entry name" value="ABM"/>
    <property type="match status" value="1"/>
</dbReference>
<dbReference type="PANTHER" id="PTHR33336">
    <property type="entry name" value="QUINOL MONOOXYGENASE YGIN-RELATED"/>
    <property type="match status" value="1"/>
</dbReference>
<dbReference type="GO" id="GO:0004497">
    <property type="term" value="F:monooxygenase activity"/>
    <property type="evidence" value="ECO:0007669"/>
    <property type="project" value="UniProtKB-KW"/>
</dbReference>
<dbReference type="EMBL" id="AEJF01000258">
    <property type="protein sequence ID" value="KLU20341.1"/>
    <property type="molecule type" value="Genomic_DNA"/>
</dbReference>
<accession>A0A0J1CIP6</accession>
<sequence length="95" mass="10638">MTEIAVVATFVAKPGNEEKLKEALQGIVAPTLKEPGALQYDLHRDIKEPRRFVFFERWQSEAALAQHNQTPHIQALGKTLPELIEHGEINAVAKL</sequence>
<proteinExistence type="predicted"/>
<evidence type="ECO:0000313" key="2">
    <source>
        <dbReference type="EMBL" id="KLU20341.1"/>
    </source>
</evidence>
<protein>
    <submittedName>
        <fullName evidence="2">Antibiotic biosynthesis monooxygenase</fullName>
    </submittedName>
</protein>
<dbReference type="OrthoDB" id="9812192at2"/>
<evidence type="ECO:0000259" key="1">
    <source>
        <dbReference type="PROSITE" id="PS51725"/>
    </source>
</evidence>
<dbReference type="PANTHER" id="PTHR33336:SF15">
    <property type="entry name" value="ABM DOMAIN-CONTAINING PROTEIN"/>
    <property type="match status" value="1"/>
</dbReference>
<organism evidence="2 3">
    <name type="scientific">Caballeronia mineralivorans PML1(12)</name>
    <dbReference type="NCBI Taxonomy" id="908627"/>
    <lineage>
        <taxon>Bacteria</taxon>
        <taxon>Pseudomonadati</taxon>
        <taxon>Pseudomonadota</taxon>
        <taxon>Betaproteobacteria</taxon>
        <taxon>Burkholderiales</taxon>
        <taxon>Burkholderiaceae</taxon>
        <taxon>Caballeronia</taxon>
    </lineage>
</organism>
<dbReference type="Pfam" id="PF03992">
    <property type="entry name" value="ABM"/>
    <property type="match status" value="1"/>
</dbReference>
<dbReference type="InterPro" id="IPR007138">
    <property type="entry name" value="ABM_dom"/>
</dbReference>
<keyword evidence="2" id="KW-0560">Oxidoreductase</keyword>
<comment type="caution">
    <text evidence="2">The sequence shown here is derived from an EMBL/GenBank/DDBJ whole genome shotgun (WGS) entry which is preliminary data.</text>
</comment>
<keyword evidence="2" id="KW-0503">Monooxygenase</keyword>
<feature type="domain" description="ABM" evidence="1">
    <location>
        <begin position="4"/>
        <end position="92"/>
    </location>
</feature>
<evidence type="ECO:0000313" key="3">
    <source>
        <dbReference type="Proteomes" id="UP000035963"/>
    </source>
</evidence>